<evidence type="ECO:0000256" key="1">
    <source>
        <dbReference type="ARBA" id="ARBA00001933"/>
    </source>
</evidence>
<evidence type="ECO:0000256" key="2">
    <source>
        <dbReference type="ARBA" id="ARBA00008639"/>
    </source>
</evidence>
<evidence type="ECO:0000313" key="5">
    <source>
        <dbReference type="EMBL" id="SDY69148.1"/>
    </source>
</evidence>
<dbReference type="EMBL" id="FNQC01000002">
    <property type="protein sequence ID" value="SDY69148.1"/>
    <property type="molecule type" value="Genomic_DNA"/>
</dbReference>
<dbReference type="PANTHER" id="PTHR43780:SF2">
    <property type="entry name" value="1-AMINOCYCLOPROPANE-1-CARBOXYLATE DEAMINASE-RELATED"/>
    <property type="match status" value="1"/>
</dbReference>
<reference evidence="5 6" key="1">
    <citation type="submission" date="2016-10" db="EMBL/GenBank/DDBJ databases">
        <authorList>
            <person name="Varghese N."/>
            <person name="Submissions S."/>
        </authorList>
    </citation>
    <scope>NUCLEOTIDE SEQUENCE [LARGE SCALE GENOMIC DNA]</scope>
    <source>
        <strain evidence="5 6">DSM 17997</strain>
    </source>
</reference>
<dbReference type="Pfam" id="PF00291">
    <property type="entry name" value="PALP"/>
    <property type="match status" value="1"/>
</dbReference>
<comment type="similarity">
    <text evidence="2">Belongs to the ACC deaminase/D-cysteine desulfhydrase family.</text>
</comment>
<protein>
    <submittedName>
        <fullName evidence="5">1-aminocyclopropane-1-carboxylate deaminase/D-cysteine desulfhydrase, PLP-dependent ACC family</fullName>
    </submittedName>
</protein>
<dbReference type="PIRSF" id="PIRSF006278">
    <property type="entry name" value="ACCD_DCysDesulf"/>
    <property type="match status" value="1"/>
</dbReference>
<dbReference type="InterPro" id="IPR001926">
    <property type="entry name" value="TrpB-like_PALP"/>
</dbReference>
<comment type="caution">
    <text evidence="5">The sequence shown here is derived from an EMBL/GenBank/DDBJ whole genome shotgun (WGS) entry which is preliminary data.</text>
</comment>
<evidence type="ECO:0000256" key="3">
    <source>
        <dbReference type="ARBA" id="ARBA00022898"/>
    </source>
</evidence>
<gene>
    <name evidence="5" type="ORF">SAMN05444412_102256</name>
</gene>
<sequence>MLIPSHIPTQKIENPLLLEKGIHLFVKRLDLVHPLVSGNKFYKLKHNLIKAKEEGHSQILTFGGAYSNHIYAAAVAAKEMGLKAIGIIRGEETLPLNPTLAFAKEKGMLLHYLNRSTYRSKNTTEVLEGLAAQFGHFYLIPEGGTNALAIQGCGEILSLDDAQFDFVSLSIGTGGTFTGIASSLAANQQLLGFSSLKGNFIHQEILDLLQQHVNSPPSNYQILDQYHFGGYGKHNKILVDFIKDFYLQTGIPLDPIYTGKMMFGLFDLINKGFFERGTKILAIHTGGLQGNIGFNQQHGTDLDLS</sequence>
<dbReference type="InterPro" id="IPR027278">
    <property type="entry name" value="ACCD_DCysDesulf"/>
</dbReference>
<keyword evidence="6" id="KW-1185">Reference proteome</keyword>
<accession>A0A1H3LYS3</accession>
<proteinExistence type="inferred from homology"/>
<dbReference type="SUPFAM" id="SSF53686">
    <property type="entry name" value="Tryptophan synthase beta subunit-like PLP-dependent enzymes"/>
    <property type="match status" value="1"/>
</dbReference>
<evidence type="ECO:0000313" key="6">
    <source>
        <dbReference type="Proteomes" id="UP000199663"/>
    </source>
</evidence>
<organism evidence="5 6">
    <name type="scientific">Rhodonellum ikkaensis</name>
    <dbReference type="NCBI Taxonomy" id="336829"/>
    <lineage>
        <taxon>Bacteria</taxon>
        <taxon>Pseudomonadati</taxon>
        <taxon>Bacteroidota</taxon>
        <taxon>Cytophagia</taxon>
        <taxon>Cytophagales</taxon>
        <taxon>Cytophagaceae</taxon>
        <taxon>Rhodonellum</taxon>
    </lineage>
</organism>
<evidence type="ECO:0000259" key="4">
    <source>
        <dbReference type="Pfam" id="PF00291"/>
    </source>
</evidence>
<feature type="domain" description="Tryptophan synthase beta chain-like PALP" evidence="4">
    <location>
        <begin position="19"/>
        <end position="286"/>
    </location>
</feature>
<keyword evidence="3" id="KW-0663">Pyridoxal phosphate</keyword>
<dbReference type="Proteomes" id="UP000199663">
    <property type="component" value="Unassembled WGS sequence"/>
</dbReference>
<dbReference type="Gene3D" id="3.40.50.1100">
    <property type="match status" value="2"/>
</dbReference>
<dbReference type="RefSeq" id="WP_019596664.1">
    <property type="nucleotide sequence ID" value="NZ_FNQC01000002.1"/>
</dbReference>
<dbReference type="InterPro" id="IPR036052">
    <property type="entry name" value="TrpB-like_PALP_sf"/>
</dbReference>
<name>A0A1H3LYS3_9BACT</name>
<dbReference type="PANTHER" id="PTHR43780">
    <property type="entry name" value="1-AMINOCYCLOPROPANE-1-CARBOXYLATE DEAMINASE-RELATED"/>
    <property type="match status" value="1"/>
</dbReference>
<comment type="cofactor">
    <cofactor evidence="1">
        <name>pyridoxal 5'-phosphate</name>
        <dbReference type="ChEBI" id="CHEBI:597326"/>
    </cofactor>
</comment>